<accession>A0A2G8SPP5</accession>
<reference evidence="3 4" key="1">
    <citation type="journal article" date="2015" name="Sci. Rep.">
        <title>Chromosome-level genome map provides insights into diverse defense mechanisms in the medicinal fungus Ganoderma sinense.</title>
        <authorList>
            <person name="Zhu Y."/>
            <person name="Xu J."/>
            <person name="Sun C."/>
            <person name="Zhou S."/>
            <person name="Xu H."/>
            <person name="Nelson D.R."/>
            <person name="Qian J."/>
            <person name="Song J."/>
            <person name="Luo H."/>
            <person name="Xiang L."/>
            <person name="Li Y."/>
            <person name="Xu Z."/>
            <person name="Ji A."/>
            <person name="Wang L."/>
            <person name="Lu S."/>
            <person name="Hayward A."/>
            <person name="Sun W."/>
            <person name="Li X."/>
            <person name="Schwartz D.C."/>
            <person name="Wang Y."/>
            <person name="Chen S."/>
        </authorList>
    </citation>
    <scope>NUCLEOTIDE SEQUENCE [LARGE SCALE GENOMIC DNA]</scope>
    <source>
        <strain evidence="3 4">ZZ0214-1</strain>
    </source>
</reference>
<dbReference type="OrthoDB" id="294702at2759"/>
<dbReference type="Proteomes" id="UP000230002">
    <property type="component" value="Unassembled WGS sequence"/>
</dbReference>
<dbReference type="Pfam" id="PF12697">
    <property type="entry name" value="Abhydrolase_6"/>
    <property type="match status" value="1"/>
</dbReference>
<dbReference type="InterPro" id="IPR000073">
    <property type="entry name" value="AB_hydrolase_1"/>
</dbReference>
<dbReference type="SUPFAM" id="SSF53474">
    <property type="entry name" value="alpha/beta-Hydrolases"/>
    <property type="match status" value="1"/>
</dbReference>
<name>A0A2G8SPP5_9APHY</name>
<protein>
    <recommendedName>
        <fullName evidence="2">AB hydrolase-1 domain-containing protein</fullName>
    </recommendedName>
</protein>
<gene>
    <name evidence="3" type="ORF">GSI_02464</name>
</gene>
<proteinExistence type="predicted"/>
<sequence length="355" mass="39085">MASTTVIEHPSPESTVAPNEAVNADDPQWTAQEDTLTLSGGRTISYSHVGPHDSEIVILWYHGLFSVGDASNPSQPIRSRNARYIAPTLPGWGDTSPLAPGTTFPETVVADTRAILEHLYPGHDPISSSMRIYVAGGSFGTCPAQVIFGAPYDKFPFGKHIVAVMLLAPMSPPLEDPNYNKSLKWPDWFSVGAPSRIVPFNLILRSAKMAIQSKVKDAAAAERFLRGLYFDNMDDEEKARFAEWRERRGTAEGDFERRMAQGMVRSVSNGWAGFLGTADALHSDWGFRIGDLDEDHQRKQVVIAVGRGDTSMFNMSRFLVNTYKRTTVVEYEGGHLSAAWSMDKIWEDTLAGSGA</sequence>
<dbReference type="Gene3D" id="3.40.50.1820">
    <property type="entry name" value="alpha/beta hydrolase"/>
    <property type="match status" value="1"/>
</dbReference>
<evidence type="ECO:0000313" key="4">
    <source>
        <dbReference type="Proteomes" id="UP000230002"/>
    </source>
</evidence>
<keyword evidence="4" id="KW-1185">Reference proteome</keyword>
<dbReference type="AlphaFoldDB" id="A0A2G8SPP5"/>
<dbReference type="InterPro" id="IPR029058">
    <property type="entry name" value="AB_hydrolase_fold"/>
</dbReference>
<evidence type="ECO:0000259" key="2">
    <source>
        <dbReference type="Pfam" id="PF12697"/>
    </source>
</evidence>
<comment type="caution">
    <text evidence="3">The sequence shown here is derived from an EMBL/GenBank/DDBJ whole genome shotgun (WGS) entry which is preliminary data.</text>
</comment>
<feature type="compositionally biased region" description="Polar residues" evidence="1">
    <location>
        <begin position="1"/>
        <end position="17"/>
    </location>
</feature>
<evidence type="ECO:0000256" key="1">
    <source>
        <dbReference type="SAM" id="MobiDB-lite"/>
    </source>
</evidence>
<organism evidence="3 4">
    <name type="scientific">Ganoderma sinense ZZ0214-1</name>
    <dbReference type="NCBI Taxonomy" id="1077348"/>
    <lineage>
        <taxon>Eukaryota</taxon>
        <taxon>Fungi</taxon>
        <taxon>Dikarya</taxon>
        <taxon>Basidiomycota</taxon>
        <taxon>Agaricomycotina</taxon>
        <taxon>Agaricomycetes</taxon>
        <taxon>Polyporales</taxon>
        <taxon>Polyporaceae</taxon>
        <taxon>Ganoderma</taxon>
    </lineage>
</organism>
<evidence type="ECO:0000313" key="3">
    <source>
        <dbReference type="EMBL" id="PIL35734.1"/>
    </source>
</evidence>
<feature type="domain" description="AB hydrolase-1" evidence="2">
    <location>
        <begin position="76"/>
        <end position="336"/>
    </location>
</feature>
<dbReference type="EMBL" id="AYKW01000003">
    <property type="protein sequence ID" value="PIL35734.1"/>
    <property type="molecule type" value="Genomic_DNA"/>
</dbReference>
<feature type="region of interest" description="Disordered" evidence="1">
    <location>
        <begin position="1"/>
        <end position="28"/>
    </location>
</feature>